<evidence type="ECO:0000313" key="1">
    <source>
        <dbReference type="EMBL" id="KAK5148560.1"/>
    </source>
</evidence>
<dbReference type="InterPro" id="IPR029058">
    <property type="entry name" value="AB_hydrolase_fold"/>
</dbReference>
<protein>
    <submittedName>
        <fullName evidence="1">Uncharacterized protein</fullName>
    </submittedName>
</protein>
<dbReference type="Proteomes" id="UP001308179">
    <property type="component" value="Unassembled WGS sequence"/>
</dbReference>
<reference evidence="1 2" key="1">
    <citation type="submission" date="2023-08" db="EMBL/GenBank/DDBJ databases">
        <title>Black Yeasts Isolated from many extreme environments.</title>
        <authorList>
            <person name="Coleine C."/>
            <person name="Stajich J.E."/>
            <person name="Selbmann L."/>
        </authorList>
    </citation>
    <scope>NUCLEOTIDE SEQUENCE [LARGE SCALE GENOMIC DNA]</scope>
    <source>
        <strain evidence="1 2">CCFEE 5386</strain>
    </source>
</reference>
<dbReference type="EMBL" id="JAVRRR010000003">
    <property type="protein sequence ID" value="KAK5148560.1"/>
    <property type="molecule type" value="Genomic_DNA"/>
</dbReference>
<organism evidence="1 2">
    <name type="scientific">Rachicladosporium monterosium</name>
    <dbReference type="NCBI Taxonomy" id="1507873"/>
    <lineage>
        <taxon>Eukaryota</taxon>
        <taxon>Fungi</taxon>
        <taxon>Dikarya</taxon>
        <taxon>Ascomycota</taxon>
        <taxon>Pezizomycotina</taxon>
        <taxon>Dothideomycetes</taxon>
        <taxon>Dothideomycetidae</taxon>
        <taxon>Cladosporiales</taxon>
        <taxon>Cladosporiaceae</taxon>
        <taxon>Rachicladosporium</taxon>
    </lineage>
</organism>
<comment type="caution">
    <text evidence="1">The sequence shown here is derived from an EMBL/GenBank/DDBJ whole genome shotgun (WGS) entry which is preliminary data.</text>
</comment>
<sequence length="212" mass="23226">MGRADNLFRCRPFLAYRSWQAFDIKRRRLRIPAIFYAVDPLGGEEKRPTLTVGNGYDGCQEEMVHVIGFAALERGWSVITYEGPGQPTVCRNQNLGFGTEWEKVVTPVVDDPSLDVPLDEIDSQMIEWWGGGGRCGKIQRDGVCPERSAKHLAAHLYSDAFNREQQSSNGQNVQITPAEKCSESVGAINHPRDPGEVGVSCGNAFALAASGG</sequence>
<accession>A0ABR0LGW5</accession>
<gene>
    <name evidence="1" type="ORF">LTR32_000157</name>
</gene>
<proteinExistence type="predicted"/>
<dbReference type="Gene3D" id="3.40.50.1820">
    <property type="entry name" value="alpha/beta hydrolase"/>
    <property type="match status" value="1"/>
</dbReference>
<evidence type="ECO:0000313" key="2">
    <source>
        <dbReference type="Proteomes" id="UP001308179"/>
    </source>
</evidence>
<keyword evidence="2" id="KW-1185">Reference proteome</keyword>
<name>A0ABR0LGW5_9PEZI</name>